<feature type="repeat" description="TPR" evidence="8">
    <location>
        <begin position="705"/>
        <end position="738"/>
    </location>
</feature>
<dbReference type="EMBL" id="CAJNOJ010000520">
    <property type="protein sequence ID" value="CAF1474744.1"/>
    <property type="molecule type" value="Genomic_DNA"/>
</dbReference>
<keyword evidence="2 9" id="KW-0328">Glycosyltransferase</keyword>
<dbReference type="Proteomes" id="UP000663828">
    <property type="component" value="Unassembled WGS sequence"/>
</dbReference>
<dbReference type="Proteomes" id="UP000663852">
    <property type="component" value="Unassembled WGS sequence"/>
</dbReference>
<sequence>MACFDEIFDWTNPKIVPKRLGENVFLIWLDARINQDRNSYQRDLKKLRSEVNDLILFTDVEVCVKFIESISDERILIITSGSFGQTLVPRIHSLKQVNTIYIFCRNPSFHKQWTSTWMKIQGIYTQIELICQALKVAVKQSNEDLTSISFIQANSTDSNISDLNRLEPSFMYTRIFKKILLQMKHDNRKARHELIKICHKIYADNANQLAIVEEFGQDYHPQKAIWWYTRECFTYQILNRALRLLEGDIIVDMGFFIHDLHCQLAQVHREQLPHYQEKIFQLYRGQGLSTEDFAKMRQNRGGLISFNSFLSTSRTRTVSLQFAQQASKKNNMIGVLFVMNIDPKVKSTPFADIKDYSYFQAEAEVLFSMHSLFRIDRIQSFDKDEKLFQVDLIQTTDDDPELLALTKRLEKEIGQHSEWIQLGRLLIKIGQPKKAEELFLSLLEHPPNKHEEAEYFYQLGWIKDDQGEYSESIQYYQKSVFIREKICTPTDLSLASTYDNLGMVYNQINQISTALHYCEKALHIRQTVLPADATDLALSYNNVGFIYFTKADYNKALSYYNKGLIIYEKKLPDNHPQLAIIYNNIAEIYSKMNEQTKALLFYDKVLSIQKRALPVDHPDLARSYNNIGGVYCHLKDYDKALSYLEKAVIIYEKAHGGNHSDLATSYNNLGSLHMTLKNLSKALDYYNRALEIWKKSLPDHHSLLATCYNNLGTIYIKMKDYSQALVYFQKSLEIQENLFHADHPDLAVSYSNIAAVYGHTEEQSTALSYYYKAMKIWQEILPEDHPHLSMTYNNIGGAYLALKDYSQALEFFEKALDIFQRTLPSDHPNIKMTLQFIGVAKRKAAI</sequence>
<keyword evidence="3 9" id="KW-0808">Transferase</keyword>
<evidence type="ECO:0000313" key="13">
    <source>
        <dbReference type="Proteomes" id="UP000663852"/>
    </source>
</evidence>
<evidence type="ECO:0000256" key="2">
    <source>
        <dbReference type="ARBA" id="ARBA00022676"/>
    </source>
</evidence>
<evidence type="ECO:0000256" key="4">
    <source>
        <dbReference type="ARBA" id="ARBA00022695"/>
    </source>
</evidence>
<feature type="repeat" description="TPR" evidence="8">
    <location>
        <begin position="537"/>
        <end position="570"/>
    </location>
</feature>
<feature type="repeat" description="TPR" evidence="8">
    <location>
        <begin position="579"/>
        <end position="612"/>
    </location>
</feature>
<proteinExistence type="inferred from homology"/>
<keyword evidence="4" id="KW-0548">Nucleotidyltransferase</keyword>
<dbReference type="GO" id="GO:0106274">
    <property type="term" value="F:NAD+-protein-arginine ADP-ribosyltransferase activity"/>
    <property type="evidence" value="ECO:0007669"/>
    <property type="project" value="UniProtKB-EC"/>
</dbReference>
<evidence type="ECO:0000256" key="1">
    <source>
        <dbReference type="ARBA" id="ARBA00009558"/>
    </source>
</evidence>
<evidence type="ECO:0000313" key="12">
    <source>
        <dbReference type="Proteomes" id="UP000663828"/>
    </source>
</evidence>
<keyword evidence="6 8" id="KW-0802">TPR repeat</keyword>
<dbReference type="OrthoDB" id="1658288at2759"/>
<accession>A0A815RC15</accession>
<feature type="repeat" description="TPR" evidence="8">
    <location>
        <begin position="621"/>
        <end position="654"/>
    </location>
</feature>
<feature type="repeat" description="TPR" evidence="8">
    <location>
        <begin position="495"/>
        <end position="528"/>
    </location>
</feature>
<evidence type="ECO:0000256" key="7">
    <source>
        <dbReference type="ARBA" id="ARBA00047597"/>
    </source>
</evidence>
<organism evidence="11 13">
    <name type="scientific">Adineta ricciae</name>
    <name type="common">Rotifer</name>
    <dbReference type="NCBI Taxonomy" id="249248"/>
    <lineage>
        <taxon>Eukaryota</taxon>
        <taxon>Metazoa</taxon>
        <taxon>Spiralia</taxon>
        <taxon>Gnathifera</taxon>
        <taxon>Rotifera</taxon>
        <taxon>Eurotatoria</taxon>
        <taxon>Bdelloidea</taxon>
        <taxon>Adinetida</taxon>
        <taxon>Adinetidae</taxon>
        <taxon>Adineta</taxon>
    </lineage>
</organism>
<dbReference type="PROSITE" id="PS50005">
    <property type="entry name" value="TPR"/>
    <property type="match status" value="9"/>
</dbReference>
<dbReference type="InterPro" id="IPR011990">
    <property type="entry name" value="TPR-like_helical_dom_sf"/>
</dbReference>
<dbReference type="SMART" id="SM00028">
    <property type="entry name" value="TPR"/>
    <property type="match status" value="10"/>
</dbReference>
<comment type="caution">
    <text evidence="11">The sequence shown here is derived from an EMBL/GenBank/DDBJ whole genome shotgun (WGS) entry which is preliminary data.</text>
</comment>
<dbReference type="InterPro" id="IPR019734">
    <property type="entry name" value="TPR_rpt"/>
</dbReference>
<evidence type="ECO:0000256" key="3">
    <source>
        <dbReference type="ARBA" id="ARBA00022679"/>
    </source>
</evidence>
<dbReference type="SUPFAM" id="SSF56399">
    <property type="entry name" value="ADP-ribosylation"/>
    <property type="match status" value="1"/>
</dbReference>
<dbReference type="EMBL" id="CAJNOR010002663">
    <property type="protein sequence ID" value="CAF1325016.1"/>
    <property type="molecule type" value="Genomic_DNA"/>
</dbReference>
<dbReference type="Pfam" id="PF00515">
    <property type="entry name" value="TPR_1"/>
    <property type="match status" value="1"/>
</dbReference>
<protein>
    <recommendedName>
        <fullName evidence="9">NAD(P)(+)--arginine ADP-ribosyltransferase</fullName>
        <ecNumber evidence="9">2.4.2.31</ecNumber>
    </recommendedName>
    <alternativeName>
        <fullName evidence="9">Mono(ADP-ribosyl)transferase</fullName>
    </alternativeName>
</protein>
<comment type="catalytic activity">
    <reaction evidence="7 9">
        <text>L-arginyl-[protein] + NAD(+) = N(omega)-(ADP-D-ribosyl)-L-arginyl-[protein] + nicotinamide + H(+)</text>
        <dbReference type="Rhea" id="RHEA:19149"/>
        <dbReference type="Rhea" id="RHEA-COMP:10532"/>
        <dbReference type="Rhea" id="RHEA-COMP:15087"/>
        <dbReference type="ChEBI" id="CHEBI:15378"/>
        <dbReference type="ChEBI" id="CHEBI:17154"/>
        <dbReference type="ChEBI" id="CHEBI:29965"/>
        <dbReference type="ChEBI" id="CHEBI:57540"/>
        <dbReference type="ChEBI" id="CHEBI:142554"/>
        <dbReference type="EC" id="2.4.2.31"/>
    </reaction>
</comment>
<gene>
    <name evidence="11" type="ORF">EDS130_LOCUS41030</name>
    <name evidence="10" type="ORF">XAT740_LOCUS30122</name>
</gene>
<reference evidence="11" key="1">
    <citation type="submission" date="2021-02" db="EMBL/GenBank/DDBJ databases">
        <authorList>
            <person name="Nowell W R."/>
        </authorList>
    </citation>
    <scope>NUCLEOTIDE SEQUENCE</scope>
</reference>
<dbReference type="EC" id="2.4.2.31" evidence="9"/>
<feature type="repeat" description="TPR" evidence="8">
    <location>
        <begin position="416"/>
        <end position="449"/>
    </location>
</feature>
<dbReference type="Gene3D" id="1.25.40.10">
    <property type="entry name" value="Tetratricopeptide repeat domain"/>
    <property type="match status" value="3"/>
</dbReference>
<evidence type="ECO:0000313" key="11">
    <source>
        <dbReference type="EMBL" id="CAF1474744.1"/>
    </source>
</evidence>
<dbReference type="SUPFAM" id="SSF48452">
    <property type="entry name" value="TPR-like"/>
    <property type="match status" value="2"/>
</dbReference>
<dbReference type="Pfam" id="PF01129">
    <property type="entry name" value="ART"/>
    <property type="match status" value="1"/>
</dbReference>
<dbReference type="PANTHER" id="PTHR45641">
    <property type="entry name" value="TETRATRICOPEPTIDE REPEAT PROTEIN (AFU_ORTHOLOGUE AFUA_6G03870)"/>
    <property type="match status" value="1"/>
</dbReference>
<dbReference type="PROSITE" id="PS50293">
    <property type="entry name" value="TPR_REGION"/>
    <property type="match status" value="3"/>
</dbReference>
<feature type="repeat" description="TPR" evidence="8">
    <location>
        <begin position="789"/>
        <end position="822"/>
    </location>
</feature>
<dbReference type="Pfam" id="PF13424">
    <property type="entry name" value="TPR_12"/>
    <property type="match status" value="4"/>
</dbReference>
<keyword evidence="9" id="KW-0520">NAD</keyword>
<comment type="similarity">
    <text evidence="1 9">Belongs to the Arg-specific ADP-ribosyltransferase family.</text>
</comment>
<dbReference type="PANTHER" id="PTHR45641:SF19">
    <property type="entry name" value="NEPHROCYSTIN-3"/>
    <property type="match status" value="1"/>
</dbReference>
<keyword evidence="9" id="KW-0521">NADP</keyword>
<evidence type="ECO:0000256" key="5">
    <source>
        <dbReference type="ARBA" id="ARBA00022737"/>
    </source>
</evidence>
<dbReference type="Gene3D" id="3.90.176.10">
    <property type="entry name" value="Toxin ADP-ribosyltransferase, Chain A, domain 1"/>
    <property type="match status" value="1"/>
</dbReference>
<feature type="repeat" description="TPR" evidence="8">
    <location>
        <begin position="663"/>
        <end position="696"/>
    </location>
</feature>
<evidence type="ECO:0000256" key="8">
    <source>
        <dbReference type="PROSITE-ProRule" id="PRU00339"/>
    </source>
</evidence>
<evidence type="ECO:0000256" key="6">
    <source>
        <dbReference type="ARBA" id="ARBA00022803"/>
    </source>
</evidence>
<keyword evidence="5" id="KW-0677">Repeat</keyword>
<keyword evidence="12" id="KW-1185">Reference proteome</keyword>
<dbReference type="PROSITE" id="PS51996">
    <property type="entry name" value="TR_MART"/>
    <property type="match status" value="1"/>
</dbReference>
<dbReference type="GO" id="GO:0016779">
    <property type="term" value="F:nucleotidyltransferase activity"/>
    <property type="evidence" value="ECO:0007669"/>
    <property type="project" value="UniProtKB-KW"/>
</dbReference>
<evidence type="ECO:0000256" key="9">
    <source>
        <dbReference type="RuleBase" id="RU361228"/>
    </source>
</evidence>
<evidence type="ECO:0000313" key="10">
    <source>
        <dbReference type="EMBL" id="CAF1325016.1"/>
    </source>
</evidence>
<dbReference type="AlphaFoldDB" id="A0A815RC15"/>
<dbReference type="InterPro" id="IPR000768">
    <property type="entry name" value="ART"/>
</dbReference>
<name>A0A815RC15_ADIRI</name>
<feature type="repeat" description="TPR" evidence="8">
    <location>
        <begin position="453"/>
        <end position="486"/>
    </location>
</feature>